<feature type="region of interest" description="Disordered" evidence="1">
    <location>
        <begin position="18"/>
        <end position="45"/>
    </location>
</feature>
<dbReference type="Gene3D" id="3.80.10.10">
    <property type="entry name" value="Ribonuclease Inhibitor"/>
    <property type="match status" value="1"/>
</dbReference>
<evidence type="ECO:0000256" key="1">
    <source>
        <dbReference type="SAM" id="MobiDB-lite"/>
    </source>
</evidence>
<dbReference type="OrthoDB" id="2870744at2759"/>
<dbReference type="InterPro" id="IPR032675">
    <property type="entry name" value="LRR_dom_sf"/>
</dbReference>
<organism evidence="2 3">
    <name type="scientific">Mycena venus</name>
    <dbReference type="NCBI Taxonomy" id="2733690"/>
    <lineage>
        <taxon>Eukaryota</taxon>
        <taxon>Fungi</taxon>
        <taxon>Dikarya</taxon>
        <taxon>Basidiomycota</taxon>
        <taxon>Agaricomycotina</taxon>
        <taxon>Agaricomycetes</taxon>
        <taxon>Agaricomycetidae</taxon>
        <taxon>Agaricales</taxon>
        <taxon>Marasmiineae</taxon>
        <taxon>Mycenaceae</taxon>
        <taxon>Mycena</taxon>
    </lineage>
</organism>
<evidence type="ECO:0000313" key="2">
    <source>
        <dbReference type="EMBL" id="KAF7361646.1"/>
    </source>
</evidence>
<evidence type="ECO:0008006" key="4">
    <source>
        <dbReference type="Google" id="ProtNLM"/>
    </source>
</evidence>
<proteinExistence type="predicted"/>
<keyword evidence="3" id="KW-1185">Reference proteome</keyword>
<name>A0A8H7D7G4_9AGAR</name>
<protein>
    <recommendedName>
        <fullName evidence="4">F-box domain-containing protein</fullName>
    </recommendedName>
</protein>
<feature type="compositionally biased region" description="Basic and acidic residues" evidence="1">
    <location>
        <begin position="26"/>
        <end position="43"/>
    </location>
</feature>
<dbReference type="SUPFAM" id="SSF52047">
    <property type="entry name" value="RNI-like"/>
    <property type="match status" value="1"/>
</dbReference>
<comment type="caution">
    <text evidence="2">The sequence shown here is derived from an EMBL/GenBank/DDBJ whole genome shotgun (WGS) entry which is preliminary data.</text>
</comment>
<dbReference type="Proteomes" id="UP000620124">
    <property type="component" value="Unassembled WGS sequence"/>
</dbReference>
<sequence length="590" mass="65930">MSLPQDFQVVSRVDTRATSQSVLEPPKCEHTDSLRSRKRDPDGSIHLPTGPFNLSFFSTAMSTTRASFSAAPADLLLEISSHLEYRLDLLNLCLTSKNFFSSIAGPTLYRCVVLLTASQCTSTLGMLKRRKDIARHVRELIVRPSRSSDQTVLDSRAASVAVAEIAASKCLDALRKFTWWDDEIAFHEEMWFALRMCCPRLKYLSTSMGAYFPPPTSQLFNFTDLLGFSIFLAPGFYEHNTDDERERPGTKKLWDMLFKRYVRHLVDGRWPHLHKLALGDVSINWDPVATTAGKCPFITFLEAHPELQTLGLSRHNIDPAHLNSLDPDALKLTSFSGTLAQLQALSHSYSSLKSLTFRDPVWSRDVTTMTVSSVLQQLTALTELNISFMLHSPYDSSSILRALRASCPNLQHLHLSCIRKTSFQLESLAKDLSSFRRLRILSLTLVSTSDLSFASAGTRIALANPRLTSFTLAFVPPSYPHPLPRRPLYPFPRMKKASASYTIVPDAHGLPEALRVRECETTVWPWGFGATRRVRRYTLDLRPSGAVEKSTGASGVLGILLENSAAGEEMRMFVFSALLVCFAGMFVVKG</sequence>
<evidence type="ECO:0000313" key="3">
    <source>
        <dbReference type="Proteomes" id="UP000620124"/>
    </source>
</evidence>
<reference evidence="2" key="1">
    <citation type="submission" date="2020-05" db="EMBL/GenBank/DDBJ databases">
        <title>Mycena genomes resolve the evolution of fungal bioluminescence.</title>
        <authorList>
            <person name="Tsai I.J."/>
        </authorList>
    </citation>
    <scope>NUCLEOTIDE SEQUENCE</scope>
    <source>
        <strain evidence="2">CCC161011</strain>
    </source>
</reference>
<accession>A0A8H7D7G4</accession>
<dbReference type="EMBL" id="JACAZI010000004">
    <property type="protein sequence ID" value="KAF7361646.1"/>
    <property type="molecule type" value="Genomic_DNA"/>
</dbReference>
<dbReference type="AlphaFoldDB" id="A0A8H7D7G4"/>
<gene>
    <name evidence="2" type="ORF">MVEN_00508000</name>
</gene>